<reference evidence="2" key="1">
    <citation type="submission" date="2012-11" db="EMBL/GenBank/DDBJ databases">
        <authorList>
            <person name="Lucero-Rivera Y.E."/>
            <person name="Tovar-Ramirez D."/>
        </authorList>
    </citation>
    <scope>NUCLEOTIDE SEQUENCE [LARGE SCALE GENOMIC DNA]</scope>
    <source>
        <strain evidence="2">Araruama</strain>
    </source>
</reference>
<evidence type="ECO:0000313" key="1">
    <source>
        <dbReference type="EMBL" id="ETR67516.1"/>
    </source>
</evidence>
<proteinExistence type="predicted"/>
<comment type="caution">
    <text evidence="1">The sequence shown here is derived from an EMBL/GenBank/DDBJ whole genome shotgun (WGS) entry which is preliminary data.</text>
</comment>
<sequence length="79" mass="9122">MKRGLRIEEDHYLNMDSIVSWSFSNDSVSIMTPFNTEDNGILITTKKPGIVNLQQVHVVSIQEIKRITREIKEYMGIVL</sequence>
<evidence type="ECO:0000313" key="2">
    <source>
        <dbReference type="Proteomes" id="UP000189670"/>
    </source>
</evidence>
<name>A0A1V1NYD4_9BACT</name>
<dbReference type="Proteomes" id="UP000189670">
    <property type="component" value="Unassembled WGS sequence"/>
</dbReference>
<accession>A0A1V1NYD4</accession>
<dbReference type="AlphaFoldDB" id="A0A1V1NYD4"/>
<protein>
    <submittedName>
        <fullName evidence="1">Uncharacterized protein</fullName>
    </submittedName>
</protein>
<organism evidence="1 2">
    <name type="scientific">Candidatus Magnetoglobus multicellularis str. Araruama</name>
    <dbReference type="NCBI Taxonomy" id="890399"/>
    <lineage>
        <taxon>Bacteria</taxon>
        <taxon>Pseudomonadati</taxon>
        <taxon>Thermodesulfobacteriota</taxon>
        <taxon>Desulfobacteria</taxon>
        <taxon>Desulfobacterales</taxon>
        <taxon>Desulfobacteraceae</taxon>
        <taxon>Candidatus Magnetoglobus</taxon>
    </lineage>
</organism>
<gene>
    <name evidence="1" type="ORF">OMM_11510</name>
</gene>
<dbReference type="EMBL" id="ATBP01001342">
    <property type="protein sequence ID" value="ETR67516.1"/>
    <property type="molecule type" value="Genomic_DNA"/>
</dbReference>